<evidence type="ECO:0000313" key="2">
    <source>
        <dbReference type="EMBL" id="KIY98187.1"/>
    </source>
</evidence>
<dbReference type="Proteomes" id="UP000054498">
    <property type="component" value="Unassembled WGS sequence"/>
</dbReference>
<feature type="compositionally biased region" description="Low complexity" evidence="1">
    <location>
        <begin position="23"/>
        <end position="33"/>
    </location>
</feature>
<feature type="region of interest" description="Disordered" evidence="1">
    <location>
        <begin position="1"/>
        <end position="153"/>
    </location>
</feature>
<gene>
    <name evidence="2" type="ORF">MNEG_9772</name>
</gene>
<feature type="compositionally biased region" description="Low complexity" evidence="1">
    <location>
        <begin position="97"/>
        <end position="108"/>
    </location>
</feature>
<sequence length="341" mass="34588">MASTANAAPPEVAENGEKPTRNPKGLGPALPGRPGKGAAGGGSGSGAAPAAGELAPSEPQQQRPAAKANGVAAAGKGAAEKVGAGGSQIRPFLPARGKAAAKGNSSSSSGGGVDANPSEQQQEHHQKQPQEQQQQQHHPSNSGAAGARGAFSPAAKPAAVAAAAASPGALSAAPRGGMPSLPQRLAASSSCGVIDPEEPEATQKLRVQLHGIRVNLIRIAKRLGYDHDNGIVKQVLYRFYLAEKLKEPFRKGVRRPDPAVLAAREALRLEEAEGPSSPLGLRIKILVIGLAGSGKTQLIRSLLGGPLADNRPQGGGRIDAVDAFSGTTTRVQTPLDPLPSR</sequence>
<dbReference type="KEGG" id="mng:MNEG_9772"/>
<organism evidence="2 3">
    <name type="scientific">Monoraphidium neglectum</name>
    <dbReference type="NCBI Taxonomy" id="145388"/>
    <lineage>
        <taxon>Eukaryota</taxon>
        <taxon>Viridiplantae</taxon>
        <taxon>Chlorophyta</taxon>
        <taxon>core chlorophytes</taxon>
        <taxon>Chlorophyceae</taxon>
        <taxon>CS clade</taxon>
        <taxon>Sphaeropleales</taxon>
        <taxon>Selenastraceae</taxon>
        <taxon>Monoraphidium</taxon>
    </lineage>
</organism>
<dbReference type="RefSeq" id="XP_013897207.1">
    <property type="nucleotide sequence ID" value="XM_014041753.1"/>
</dbReference>
<feature type="compositionally biased region" description="Gly residues" evidence="1">
    <location>
        <begin position="34"/>
        <end position="45"/>
    </location>
</feature>
<dbReference type="AlphaFoldDB" id="A0A0D2JFE5"/>
<reference evidence="2 3" key="1">
    <citation type="journal article" date="2013" name="BMC Genomics">
        <title>Reconstruction of the lipid metabolism for the microalga Monoraphidium neglectum from its genome sequence reveals characteristics suitable for biofuel production.</title>
        <authorList>
            <person name="Bogen C."/>
            <person name="Al-Dilaimi A."/>
            <person name="Albersmeier A."/>
            <person name="Wichmann J."/>
            <person name="Grundmann M."/>
            <person name="Rupp O."/>
            <person name="Lauersen K.J."/>
            <person name="Blifernez-Klassen O."/>
            <person name="Kalinowski J."/>
            <person name="Goesmann A."/>
            <person name="Mussgnug J.H."/>
            <person name="Kruse O."/>
        </authorList>
    </citation>
    <scope>NUCLEOTIDE SEQUENCE [LARGE SCALE GENOMIC DNA]</scope>
    <source>
        <strain evidence="2 3">SAG 48.87</strain>
    </source>
</reference>
<dbReference type="InterPro" id="IPR027417">
    <property type="entry name" value="P-loop_NTPase"/>
</dbReference>
<name>A0A0D2JFE5_9CHLO</name>
<evidence type="ECO:0000256" key="1">
    <source>
        <dbReference type="SAM" id="MobiDB-lite"/>
    </source>
</evidence>
<feature type="compositionally biased region" description="Low complexity" evidence="1">
    <location>
        <begin position="46"/>
        <end position="82"/>
    </location>
</feature>
<dbReference type="EMBL" id="KK102277">
    <property type="protein sequence ID" value="KIY98187.1"/>
    <property type="molecule type" value="Genomic_DNA"/>
</dbReference>
<evidence type="ECO:0000313" key="3">
    <source>
        <dbReference type="Proteomes" id="UP000054498"/>
    </source>
</evidence>
<keyword evidence="3" id="KW-1185">Reference proteome</keyword>
<accession>A0A0D2JFE5</accession>
<protein>
    <submittedName>
        <fullName evidence="2">Uncharacterized protein</fullName>
    </submittedName>
</protein>
<feature type="compositionally biased region" description="Low complexity" evidence="1">
    <location>
        <begin position="129"/>
        <end position="153"/>
    </location>
</feature>
<proteinExistence type="predicted"/>
<dbReference type="GeneID" id="25742647"/>
<dbReference type="OrthoDB" id="8954335at2759"/>
<dbReference type="STRING" id="145388.A0A0D2JFE5"/>
<dbReference type="SUPFAM" id="SSF52540">
    <property type="entry name" value="P-loop containing nucleoside triphosphate hydrolases"/>
    <property type="match status" value="1"/>
</dbReference>